<organism evidence="1 2">
    <name type="scientific">Pelosinus fermentans JBW45</name>
    <dbReference type="NCBI Taxonomy" id="1192197"/>
    <lineage>
        <taxon>Bacteria</taxon>
        <taxon>Bacillati</taxon>
        <taxon>Bacillota</taxon>
        <taxon>Negativicutes</taxon>
        <taxon>Selenomonadales</taxon>
        <taxon>Sporomusaceae</taxon>
        <taxon>Pelosinus</taxon>
    </lineage>
</organism>
<protein>
    <submittedName>
        <fullName evidence="1">Uncharacterized protein</fullName>
    </submittedName>
</protein>
<dbReference type="KEGG" id="pft:JBW_00306"/>
<dbReference type="AlphaFoldDB" id="I8TRV3"/>
<accession>I8TRV3</accession>
<dbReference type="HOGENOM" id="CLU_2937536_0_0_9"/>
<dbReference type="Proteomes" id="UP000005361">
    <property type="component" value="Chromosome"/>
</dbReference>
<reference evidence="1 2" key="1">
    <citation type="journal article" date="2015" name="Genome Announc.">
        <title>Complete Genome Sequence of Pelosinus fermentans JBW45, a Member of a Remarkably Competitive Group of Negativicutes in the Firmicutes Phylum.</title>
        <authorList>
            <person name="De Leon K.B."/>
            <person name="Utturkar S.M."/>
            <person name="Camilleri L.B."/>
            <person name="Elias D.A."/>
            <person name="Arkin A.P."/>
            <person name="Fields M.W."/>
            <person name="Brown S.D."/>
            <person name="Wall J.D."/>
        </authorList>
    </citation>
    <scope>NUCLEOTIDE SEQUENCE [LARGE SCALE GENOMIC DNA]</scope>
    <source>
        <strain evidence="1 2">JBW45</strain>
    </source>
</reference>
<reference evidence="2" key="2">
    <citation type="submission" date="2015-02" db="EMBL/GenBank/DDBJ databases">
        <title>Complete Genome Sequence of Pelosinus fermentans JBW45.</title>
        <authorList>
            <person name="De Leon K.B."/>
            <person name="Utturkar S.M."/>
            <person name="Camilleri L.B."/>
            <person name="Arkin A.P."/>
            <person name="Fields M.W."/>
            <person name="Brown S.D."/>
            <person name="Wall J.D."/>
        </authorList>
    </citation>
    <scope>NUCLEOTIDE SEQUENCE [LARGE SCALE GENOMIC DNA]</scope>
    <source>
        <strain evidence="2">JBW45</strain>
    </source>
</reference>
<gene>
    <name evidence="1" type="ORF">JBW_00306</name>
</gene>
<proteinExistence type="predicted"/>
<evidence type="ECO:0000313" key="1">
    <source>
        <dbReference type="EMBL" id="AJQ25658.1"/>
    </source>
</evidence>
<name>I8TRV3_9FIRM</name>
<evidence type="ECO:0000313" key="2">
    <source>
        <dbReference type="Proteomes" id="UP000005361"/>
    </source>
</evidence>
<sequence length="60" mass="7082">MFYEVTYHQCGIEWFGYDMFCQMNLITILVYLEQSGYKGDVLSCMVLEKIDDIILPDAFK</sequence>
<dbReference type="EMBL" id="CP010978">
    <property type="protein sequence ID" value="AJQ25658.1"/>
    <property type="molecule type" value="Genomic_DNA"/>
</dbReference>
<dbReference type="STRING" id="1192197.JBW_00306"/>
<dbReference type="RefSeq" id="WP_007961348.1">
    <property type="nucleotide sequence ID" value="NZ_CP010978.1"/>
</dbReference>